<dbReference type="InterPro" id="IPR000150">
    <property type="entry name" value="Cof"/>
</dbReference>
<keyword evidence="3" id="KW-1185">Reference proteome</keyword>
<dbReference type="GO" id="GO:0016787">
    <property type="term" value="F:hydrolase activity"/>
    <property type="evidence" value="ECO:0007669"/>
    <property type="project" value="UniProtKB-KW"/>
</dbReference>
<dbReference type="NCBIfam" id="TIGR01484">
    <property type="entry name" value="HAD-SF-IIB"/>
    <property type="match status" value="1"/>
</dbReference>
<keyword evidence="2" id="KW-0378">Hydrolase</keyword>
<evidence type="ECO:0000313" key="2">
    <source>
        <dbReference type="EMBL" id="GAA3706061.1"/>
    </source>
</evidence>
<comment type="caution">
    <text evidence="2">The sequence shown here is derived from an EMBL/GenBank/DDBJ whole genome shotgun (WGS) entry which is preliminary data.</text>
</comment>
<dbReference type="InterPro" id="IPR006379">
    <property type="entry name" value="HAD-SF_hydro_IIB"/>
</dbReference>
<accession>A0ABP7DI63</accession>
<dbReference type="PANTHER" id="PTHR10000:SF8">
    <property type="entry name" value="HAD SUPERFAMILY HYDROLASE-LIKE, TYPE 3"/>
    <property type="match status" value="1"/>
</dbReference>
<dbReference type="RefSeq" id="WP_344883758.1">
    <property type="nucleotide sequence ID" value="NZ_BAABCJ010000005.1"/>
</dbReference>
<dbReference type="InterPro" id="IPR036412">
    <property type="entry name" value="HAD-like_sf"/>
</dbReference>
<dbReference type="PANTHER" id="PTHR10000">
    <property type="entry name" value="PHOSPHOSERINE PHOSPHATASE"/>
    <property type="match status" value="1"/>
</dbReference>
<gene>
    <name evidence="2" type="ORF">GCM10022377_19790</name>
</gene>
<organism evidence="2 3">
    <name type="scientific">Zhihengliuella alba</name>
    <dbReference type="NCBI Taxonomy" id="547018"/>
    <lineage>
        <taxon>Bacteria</taxon>
        <taxon>Bacillati</taxon>
        <taxon>Actinomycetota</taxon>
        <taxon>Actinomycetes</taxon>
        <taxon>Micrococcales</taxon>
        <taxon>Micrococcaceae</taxon>
        <taxon>Zhihengliuella</taxon>
    </lineage>
</organism>
<evidence type="ECO:0000256" key="1">
    <source>
        <dbReference type="SAM" id="MobiDB-lite"/>
    </source>
</evidence>
<sequence>MTAGAADPAAAGVEGTDPAAGIRLIASDVDGTILHPDGTVSTRTVEAFRAARAAGIEIVFVTGRPFRWLEPVQRAFGHLGTVICSNGALVYDQEDQRVLHSWTLDAATVAEVRRRILALEPEALFAAETTAGLYLEPGFVTEAEAQRLDGARPAPLPQDRLEREGTVKFLAKLYGGTSEDFRKAVHPEVSELVAVTHSAPGVALLEMSRPDVNKAVALERYAADLGIDRHQVAAFGDMPNDIEMLAWAGLGCALGSGHRLAKAAAAEITAGLEDDGVAQRIERLLAARPGHGRTPDGRAGRAASSETGRAAR</sequence>
<feature type="region of interest" description="Disordered" evidence="1">
    <location>
        <begin position="286"/>
        <end position="312"/>
    </location>
</feature>
<protein>
    <submittedName>
        <fullName evidence="2">HAD family hydrolase</fullName>
    </submittedName>
</protein>
<dbReference type="Gene3D" id="3.30.1240.10">
    <property type="match status" value="1"/>
</dbReference>
<dbReference type="Pfam" id="PF08282">
    <property type="entry name" value="Hydrolase_3"/>
    <property type="match status" value="1"/>
</dbReference>
<dbReference type="NCBIfam" id="TIGR00099">
    <property type="entry name" value="Cof-subfamily"/>
    <property type="match status" value="1"/>
</dbReference>
<dbReference type="InterPro" id="IPR023214">
    <property type="entry name" value="HAD_sf"/>
</dbReference>
<reference evidence="3" key="1">
    <citation type="journal article" date="2019" name="Int. J. Syst. Evol. Microbiol.">
        <title>The Global Catalogue of Microorganisms (GCM) 10K type strain sequencing project: providing services to taxonomists for standard genome sequencing and annotation.</title>
        <authorList>
            <consortium name="The Broad Institute Genomics Platform"/>
            <consortium name="The Broad Institute Genome Sequencing Center for Infectious Disease"/>
            <person name="Wu L."/>
            <person name="Ma J."/>
        </authorList>
    </citation>
    <scope>NUCLEOTIDE SEQUENCE [LARGE SCALE GENOMIC DNA]</scope>
    <source>
        <strain evidence="3">JCM 16961</strain>
    </source>
</reference>
<dbReference type="SUPFAM" id="SSF56784">
    <property type="entry name" value="HAD-like"/>
    <property type="match status" value="1"/>
</dbReference>
<dbReference type="Proteomes" id="UP001501536">
    <property type="component" value="Unassembled WGS sequence"/>
</dbReference>
<proteinExistence type="predicted"/>
<dbReference type="EMBL" id="BAABCJ010000005">
    <property type="protein sequence ID" value="GAA3706061.1"/>
    <property type="molecule type" value="Genomic_DNA"/>
</dbReference>
<dbReference type="Gene3D" id="3.40.50.1000">
    <property type="entry name" value="HAD superfamily/HAD-like"/>
    <property type="match status" value="1"/>
</dbReference>
<name>A0ABP7DI63_9MICC</name>
<evidence type="ECO:0000313" key="3">
    <source>
        <dbReference type="Proteomes" id="UP001501536"/>
    </source>
</evidence>